<sequence length="125" mass="13391">MNARDECAAASTAGPVELRARMIELAVAAAEIEAAEMLFDLEIRSRYIFGFARLPSLVTALGCDPRGIGSVAATKNPAASQPDFLRDERCRSGDQQVALPQRAMPIFSLRLSTPTAPITTCLPIT</sequence>
<protein>
    <submittedName>
        <fullName evidence="1">Uncharacterized protein</fullName>
    </submittedName>
</protein>
<dbReference type="AlphaFoldDB" id="A0A1G6ZJC8"/>
<dbReference type="Proteomes" id="UP000199245">
    <property type="component" value="Unassembled WGS sequence"/>
</dbReference>
<evidence type="ECO:0000313" key="2">
    <source>
        <dbReference type="Proteomes" id="UP000199245"/>
    </source>
</evidence>
<gene>
    <name evidence="1" type="ORF">SAMN05216337_101895</name>
</gene>
<organism evidence="1 2">
    <name type="scientific">Bradyrhizobium brasilense</name>
    <dbReference type="NCBI Taxonomy" id="1419277"/>
    <lineage>
        <taxon>Bacteria</taxon>
        <taxon>Pseudomonadati</taxon>
        <taxon>Pseudomonadota</taxon>
        <taxon>Alphaproteobacteria</taxon>
        <taxon>Hyphomicrobiales</taxon>
        <taxon>Nitrobacteraceae</taxon>
        <taxon>Bradyrhizobium</taxon>
    </lineage>
</organism>
<proteinExistence type="predicted"/>
<dbReference type="EMBL" id="FMZW01000018">
    <property type="protein sequence ID" value="SDE01905.1"/>
    <property type="molecule type" value="Genomic_DNA"/>
</dbReference>
<reference evidence="1 2" key="1">
    <citation type="submission" date="2016-10" db="EMBL/GenBank/DDBJ databases">
        <authorList>
            <person name="de Groot N.N."/>
        </authorList>
    </citation>
    <scope>NUCLEOTIDE SEQUENCE [LARGE SCALE GENOMIC DNA]</scope>
    <source>
        <strain evidence="1 2">R5</strain>
    </source>
</reference>
<evidence type="ECO:0000313" key="1">
    <source>
        <dbReference type="EMBL" id="SDE01905.1"/>
    </source>
</evidence>
<name>A0A1G6ZJC8_9BRAD</name>
<accession>A0A1G6ZJC8</accession>